<organism evidence="1">
    <name type="scientific">Gracilinema caldarium</name>
    <dbReference type="NCBI Taxonomy" id="215591"/>
    <lineage>
        <taxon>Bacteria</taxon>
        <taxon>Pseudomonadati</taxon>
        <taxon>Spirochaetota</taxon>
        <taxon>Spirochaetia</taxon>
        <taxon>Spirochaetales</taxon>
        <taxon>Breznakiellaceae</taxon>
        <taxon>Gracilinema</taxon>
    </lineage>
</organism>
<reference evidence="1" key="1">
    <citation type="journal article" date="2020" name="mSystems">
        <title>Genome- and Community-Level Interaction Insights into Carbon Utilization and Element Cycling Functions of Hydrothermarchaeota in Hydrothermal Sediment.</title>
        <authorList>
            <person name="Zhou Z."/>
            <person name="Liu Y."/>
            <person name="Xu W."/>
            <person name="Pan J."/>
            <person name="Luo Z.H."/>
            <person name="Li M."/>
        </authorList>
    </citation>
    <scope>NUCLEOTIDE SEQUENCE [LARGE SCALE GENOMIC DNA]</scope>
    <source>
        <strain evidence="1">SpSt-503</strain>
    </source>
</reference>
<accession>A0A7C3INZ2</accession>
<protein>
    <submittedName>
        <fullName evidence="1">DUF4912 domain-containing protein</fullName>
    </submittedName>
</protein>
<dbReference type="AlphaFoldDB" id="A0A7C3INZ2"/>
<dbReference type="InterPro" id="IPR032585">
    <property type="entry name" value="DUF4912"/>
</dbReference>
<sequence length="224" mass="25492">MIGPDMGELQLKKSYLESLPTDELNALAEELGLDLPPDLNRVFVIQEILEASQQDDESDEDIEDVSTVKVEKAPFFYNKTYIEVLLRDPVWAFVFWEIKTSERESHEATPGFNGYQLRVVSLHPGKGAEDESFSIDVDVMDRAWYVCFPSSKGWFKVELRMKKSKESLLLAETPPFKIPESITNLHHSIDTNPIAPILLLSGLDELDITHSSDSQSFIHQQCDF</sequence>
<gene>
    <name evidence="1" type="ORF">ENS59_01855</name>
</gene>
<dbReference type="Pfam" id="PF16258">
    <property type="entry name" value="DUF4912"/>
    <property type="match status" value="1"/>
</dbReference>
<dbReference type="EMBL" id="DSVL01000058">
    <property type="protein sequence ID" value="HFH28246.1"/>
    <property type="molecule type" value="Genomic_DNA"/>
</dbReference>
<name>A0A7C3INZ2_9SPIR</name>
<proteinExistence type="predicted"/>
<comment type="caution">
    <text evidence="1">The sequence shown here is derived from an EMBL/GenBank/DDBJ whole genome shotgun (WGS) entry which is preliminary data.</text>
</comment>
<evidence type="ECO:0000313" key="1">
    <source>
        <dbReference type="EMBL" id="HFH28246.1"/>
    </source>
</evidence>